<feature type="compositionally biased region" description="Basic residues" evidence="1">
    <location>
        <begin position="79"/>
        <end position="88"/>
    </location>
</feature>
<accession>A0A6A4T8F7</accession>
<evidence type="ECO:0000313" key="3">
    <source>
        <dbReference type="Proteomes" id="UP000438429"/>
    </source>
</evidence>
<comment type="caution">
    <text evidence="2">The sequence shown here is derived from an EMBL/GenBank/DDBJ whole genome shotgun (WGS) entry which is preliminary data.</text>
</comment>
<reference evidence="2 3" key="1">
    <citation type="submission" date="2019-06" db="EMBL/GenBank/DDBJ databases">
        <title>Draft genomes of female and male turbot (Scophthalmus maximus).</title>
        <authorList>
            <person name="Xu H."/>
            <person name="Xu X.-W."/>
            <person name="Shao C."/>
            <person name="Chen S."/>
        </authorList>
    </citation>
    <scope>NUCLEOTIDE SEQUENCE [LARGE SCALE GENOMIC DNA]</scope>
    <source>
        <strain evidence="2">Ysfricsl-2016a</strain>
        <tissue evidence="2">Blood</tissue>
    </source>
</reference>
<dbReference type="EMBL" id="VEVO01000008">
    <property type="protein sequence ID" value="KAF0038442.1"/>
    <property type="molecule type" value="Genomic_DNA"/>
</dbReference>
<protein>
    <submittedName>
        <fullName evidence="2">Uncharacterized protein</fullName>
    </submittedName>
</protein>
<dbReference type="AlphaFoldDB" id="A0A6A4T8F7"/>
<evidence type="ECO:0000313" key="2">
    <source>
        <dbReference type="EMBL" id="KAF0038442.1"/>
    </source>
</evidence>
<feature type="region of interest" description="Disordered" evidence="1">
    <location>
        <begin position="79"/>
        <end position="99"/>
    </location>
</feature>
<sequence>MSSKAASDQQCGISTNLCSSFMLCIRFRNGTVNYSDNHLKHRIFNNNVASERFKILTHLIVLGYNKWTEVITSLRKHRWEPKQPRRKPRSNEGRVVPGKENILANFSTTSKVAAATEPDLNKGLIHWFATQSLKSSFSRSRLI</sequence>
<evidence type="ECO:0000256" key="1">
    <source>
        <dbReference type="SAM" id="MobiDB-lite"/>
    </source>
</evidence>
<proteinExistence type="predicted"/>
<gene>
    <name evidence="2" type="ORF">F2P81_008926</name>
</gene>
<organism evidence="2 3">
    <name type="scientific">Scophthalmus maximus</name>
    <name type="common">Turbot</name>
    <name type="synonym">Psetta maxima</name>
    <dbReference type="NCBI Taxonomy" id="52904"/>
    <lineage>
        <taxon>Eukaryota</taxon>
        <taxon>Metazoa</taxon>
        <taxon>Chordata</taxon>
        <taxon>Craniata</taxon>
        <taxon>Vertebrata</taxon>
        <taxon>Euteleostomi</taxon>
        <taxon>Actinopterygii</taxon>
        <taxon>Neopterygii</taxon>
        <taxon>Teleostei</taxon>
        <taxon>Neoteleostei</taxon>
        <taxon>Acanthomorphata</taxon>
        <taxon>Carangaria</taxon>
        <taxon>Pleuronectiformes</taxon>
        <taxon>Pleuronectoidei</taxon>
        <taxon>Scophthalmidae</taxon>
        <taxon>Scophthalmus</taxon>
    </lineage>
</organism>
<name>A0A6A4T8F7_SCOMX</name>
<dbReference type="Proteomes" id="UP000438429">
    <property type="component" value="Unassembled WGS sequence"/>
</dbReference>